<reference evidence="4" key="1">
    <citation type="submission" date="2023-08" db="EMBL/GenBank/DDBJ databases">
        <authorList>
            <person name="Audoor S."/>
            <person name="Bilcke G."/>
        </authorList>
    </citation>
    <scope>NUCLEOTIDE SEQUENCE</scope>
</reference>
<comment type="similarity">
    <text evidence="1">Belongs to the Nudix hydrolase family.</text>
</comment>
<proteinExistence type="inferred from homology"/>
<dbReference type="Gene3D" id="3.90.79.10">
    <property type="entry name" value="Nucleoside Triphosphate Pyrophosphohydrolase"/>
    <property type="match status" value="1"/>
</dbReference>
<dbReference type="EMBL" id="CAKOGP040002424">
    <property type="protein sequence ID" value="CAJ1969262.1"/>
    <property type="molecule type" value="Genomic_DNA"/>
</dbReference>
<comment type="caution">
    <text evidence="4">The sequence shown here is derived from an EMBL/GenBank/DDBJ whole genome shotgun (WGS) entry which is preliminary data.</text>
</comment>
<dbReference type="InterPro" id="IPR003293">
    <property type="entry name" value="Nudix_hydrolase6-like"/>
</dbReference>
<accession>A0AAD2GBP6</accession>
<protein>
    <recommendedName>
        <fullName evidence="3">Nudix hydrolase domain-containing protein</fullName>
    </recommendedName>
</protein>
<dbReference type="PANTHER" id="PTHR13994">
    <property type="entry name" value="NUDIX HYDROLASE RELATED"/>
    <property type="match status" value="1"/>
</dbReference>
<dbReference type="InterPro" id="IPR040618">
    <property type="entry name" value="Pre-Nudix"/>
</dbReference>
<name>A0AAD2GBP6_9STRA</name>
<evidence type="ECO:0000256" key="2">
    <source>
        <dbReference type="ARBA" id="ARBA00022801"/>
    </source>
</evidence>
<dbReference type="InterPro" id="IPR000086">
    <property type="entry name" value="NUDIX_hydrolase_dom"/>
</dbReference>
<dbReference type="Gene3D" id="3.40.630.30">
    <property type="match status" value="1"/>
</dbReference>
<feature type="domain" description="Nudix hydrolase" evidence="3">
    <location>
        <begin position="113"/>
        <end position="254"/>
    </location>
</feature>
<keyword evidence="5" id="KW-1185">Reference proteome</keyword>
<dbReference type="Pfam" id="PF18290">
    <property type="entry name" value="Nudix_hydro"/>
    <property type="match status" value="1"/>
</dbReference>
<dbReference type="InterPro" id="IPR015797">
    <property type="entry name" value="NUDIX_hydrolase-like_dom_sf"/>
</dbReference>
<evidence type="ECO:0000313" key="4">
    <source>
        <dbReference type="EMBL" id="CAJ1969262.1"/>
    </source>
</evidence>
<evidence type="ECO:0000256" key="1">
    <source>
        <dbReference type="ARBA" id="ARBA00005582"/>
    </source>
</evidence>
<dbReference type="CDD" id="cd04670">
    <property type="entry name" value="NUDIX_ASFGF2_Nudt6"/>
    <property type="match status" value="1"/>
</dbReference>
<dbReference type="PROSITE" id="PS00893">
    <property type="entry name" value="NUDIX_BOX"/>
    <property type="match status" value="1"/>
</dbReference>
<evidence type="ECO:0000259" key="3">
    <source>
        <dbReference type="PROSITE" id="PS51462"/>
    </source>
</evidence>
<dbReference type="GO" id="GO:0047631">
    <property type="term" value="F:ADP-ribose diphosphatase activity"/>
    <property type="evidence" value="ECO:0007669"/>
    <property type="project" value="TreeGrafter"/>
</dbReference>
<dbReference type="InterPro" id="IPR020084">
    <property type="entry name" value="NUDIX_hydrolase_CS"/>
</dbReference>
<dbReference type="SUPFAM" id="SSF55811">
    <property type="entry name" value="Nudix"/>
    <property type="match status" value="1"/>
</dbReference>
<dbReference type="PROSITE" id="PS51462">
    <property type="entry name" value="NUDIX"/>
    <property type="match status" value="1"/>
</dbReference>
<evidence type="ECO:0000313" key="5">
    <source>
        <dbReference type="Proteomes" id="UP001295423"/>
    </source>
</evidence>
<dbReference type="Proteomes" id="UP001295423">
    <property type="component" value="Unassembled WGS sequence"/>
</dbReference>
<organism evidence="4 5">
    <name type="scientific">Cylindrotheca closterium</name>
    <dbReference type="NCBI Taxonomy" id="2856"/>
    <lineage>
        <taxon>Eukaryota</taxon>
        <taxon>Sar</taxon>
        <taxon>Stramenopiles</taxon>
        <taxon>Ochrophyta</taxon>
        <taxon>Bacillariophyta</taxon>
        <taxon>Bacillariophyceae</taxon>
        <taxon>Bacillariophycidae</taxon>
        <taxon>Bacillariales</taxon>
        <taxon>Bacillariaceae</taxon>
        <taxon>Cylindrotheca</taxon>
    </lineage>
</organism>
<dbReference type="GO" id="GO:0035529">
    <property type="term" value="F:NADH pyrophosphatase activity"/>
    <property type="evidence" value="ECO:0007669"/>
    <property type="project" value="TreeGrafter"/>
</dbReference>
<dbReference type="AlphaFoldDB" id="A0AAD2GBP6"/>
<sequence>MMTSSSLNAETVASEQLLPFEKSSHNSATIVIPADEDSIYDKSTFKQKLEETVSALRVMEKRSVWVHVPMARGSLLEDMVDLGFEFHNAQGNTAKLNLWLPTDKESKVPEFATHHVGVGAVVVNSRDEILCVRELRKNYMPWKVPGGLADLGEYIPDAAQREVMEETGIPTKFSSILSFRHTHGLANGRSDMYFVCHLDSIEDIDEDGNVVIPEPQAQACEIQAAKWVPLSEYLDMVNGVTHETGHPMMKQVMKVFQKGTRIQQKEVTSVVPGRKPNPMYLPADTSKAD</sequence>
<dbReference type="PANTHER" id="PTHR13994:SF13">
    <property type="entry name" value="FI03680P"/>
    <property type="match status" value="1"/>
</dbReference>
<dbReference type="Pfam" id="PF00293">
    <property type="entry name" value="NUDIX"/>
    <property type="match status" value="1"/>
</dbReference>
<keyword evidence="2" id="KW-0378">Hydrolase</keyword>
<dbReference type="GO" id="GO:0051287">
    <property type="term" value="F:NAD binding"/>
    <property type="evidence" value="ECO:0007669"/>
    <property type="project" value="TreeGrafter"/>
</dbReference>
<gene>
    <name evidence="4" type="ORF">CYCCA115_LOCUS23617</name>
</gene>